<dbReference type="Proteomes" id="UP000179113">
    <property type="component" value="Unassembled WGS sequence"/>
</dbReference>
<gene>
    <name evidence="1" type="ORF">A2415_02925</name>
</gene>
<proteinExistence type="predicted"/>
<evidence type="ECO:0000313" key="1">
    <source>
        <dbReference type="EMBL" id="OGC69305.1"/>
    </source>
</evidence>
<dbReference type="InterPro" id="IPR036237">
    <property type="entry name" value="Xyl_isomerase-like_sf"/>
</dbReference>
<name>A0A1F4WIN1_UNCKA</name>
<reference evidence="1 2" key="1">
    <citation type="journal article" date="2016" name="Nat. Commun.">
        <title>Thousands of microbial genomes shed light on interconnected biogeochemical processes in an aquifer system.</title>
        <authorList>
            <person name="Anantharaman K."/>
            <person name="Brown C.T."/>
            <person name="Hug L.A."/>
            <person name="Sharon I."/>
            <person name="Castelle C.J."/>
            <person name="Probst A.J."/>
            <person name="Thomas B.C."/>
            <person name="Singh A."/>
            <person name="Wilkins M.J."/>
            <person name="Karaoz U."/>
            <person name="Brodie E.L."/>
            <person name="Williams K.H."/>
            <person name="Hubbard S.S."/>
            <person name="Banfield J.F."/>
        </authorList>
    </citation>
    <scope>NUCLEOTIDE SEQUENCE [LARGE SCALE GENOMIC DNA]</scope>
</reference>
<dbReference type="EMBL" id="MEWA01000023">
    <property type="protein sequence ID" value="OGC69305.1"/>
    <property type="molecule type" value="Genomic_DNA"/>
</dbReference>
<organism evidence="1 2">
    <name type="scientific">candidate division WWE3 bacterium RIFOXYC1_FULL_39_7</name>
    <dbReference type="NCBI Taxonomy" id="1802643"/>
    <lineage>
        <taxon>Bacteria</taxon>
        <taxon>Katanobacteria</taxon>
    </lineage>
</organism>
<comment type="caution">
    <text evidence="1">The sequence shown here is derived from an EMBL/GenBank/DDBJ whole genome shotgun (WGS) entry which is preliminary data.</text>
</comment>
<sequence>MYRKFGINIVSLFPWSWGKGGPQRCMSMATQAGFNGIQYLPMRGWGKVNGFEPKIISFEDAWNWGPWWKVPRRLIGLDEDAPRLLDWLVFRQSKSPNFGNAIPTKHFFSTHVVTEIHPELSTDPDVYSRLAVNGSKFCWDTHHATRRTADGKEGLRSWRNLLRELVQLEAISLIHLHLTREEIPDFLASTGDSIEMLETLRYTDHSVPVIVEIAPPMMSYVQSVKFFKKLLQTTRKLMLRF</sequence>
<evidence type="ECO:0008006" key="3">
    <source>
        <dbReference type="Google" id="ProtNLM"/>
    </source>
</evidence>
<dbReference type="SUPFAM" id="SSF51658">
    <property type="entry name" value="Xylose isomerase-like"/>
    <property type="match status" value="1"/>
</dbReference>
<evidence type="ECO:0000313" key="2">
    <source>
        <dbReference type="Proteomes" id="UP000179113"/>
    </source>
</evidence>
<protein>
    <recommendedName>
        <fullName evidence="3">Xylose isomerase-like TIM barrel domain-containing protein</fullName>
    </recommendedName>
</protein>
<accession>A0A1F4WIN1</accession>
<dbReference type="AlphaFoldDB" id="A0A1F4WIN1"/>